<dbReference type="OrthoDB" id="9154853at2"/>
<evidence type="ECO:0000313" key="3">
    <source>
        <dbReference type="Proteomes" id="UP000280344"/>
    </source>
</evidence>
<gene>
    <name evidence="2" type="ORF">EJ997_12705</name>
</gene>
<dbReference type="InterPro" id="IPR036390">
    <property type="entry name" value="WH_DNA-bd_sf"/>
</dbReference>
<dbReference type="GO" id="GO:0003700">
    <property type="term" value="F:DNA-binding transcription factor activity"/>
    <property type="evidence" value="ECO:0007669"/>
    <property type="project" value="InterPro"/>
</dbReference>
<evidence type="ECO:0000259" key="1">
    <source>
        <dbReference type="SMART" id="SM00347"/>
    </source>
</evidence>
<dbReference type="InterPro" id="IPR000835">
    <property type="entry name" value="HTH_MarR-typ"/>
</dbReference>
<dbReference type="SUPFAM" id="SSF46785">
    <property type="entry name" value="Winged helix' DNA-binding domain"/>
    <property type="match status" value="1"/>
</dbReference>
<evidence type="ECO:0000313" key="2">
    <source>
        <dbReference type="EMBL" id="AZQ78067.1"/>
    </source>
</evidence>
<accession>A0A3Q9G8H4</accession>
<name>A0A3Q9G8H4_9ACTO</name>
<reference evidence="2 3" key="1">
    <citation type="submission" date="2018-12" db="EMBL/GenBank/DDBJ databases">
        <title>Complete genome sequence of Flaviflexus sp. H23T48.</title>
        <authorList>
            <person name="Bae J.-W."/>
            <person name="Lee J.-Y."/>
        </authorList>
    </citation>
    <scope>NUCLEOTIDE SEQUENCE [LARGE SCALE GENOMIC DNA]</scope>
    <source>
        <strain evidence="2 3">H23T48</strain>
    </source>
</reference>
<proteinExistence type="predicted"/>
<protein>
    <submittedName>
        <fullName evidence="2">MarR family transcriptional regulator</fullName>
    </submittedName>
</protein>
<sequence>MQLYDAIPVFTCPVGFEFPVAVSRRELVYEQMILSRAASQNSPPHGRQWELDRSAAFLVARLAASGPMSVSEFADGFGLDTSTVHRQVAAAISCGLIERIPGESGSQARRHVPTQEGLAALDRELNARSDTLTRVTADWTDDEVSQFTALTRRLNESLEELRGHPWPRPLP</sequence>
<dbReference type="SMART" id="SM00347">
    <property type="entry name" value="HTH_MARR"/>
    <property type="match status" value="1"/>
</dbReference>
<dbReference type="Gene3D" id="1.10.10.10">
    <property type="entry name" value="Winged helix-like DNA-binding domain superfamily/Winged helix DNA-binding domain"/>
    <property type="match status" value="1"/>
</dbReference>
<dbReference type="EMBL" id="CP034593">
    <property type="protein sequence ID" value="AZQ78067.1"/>
    <property type="molecule type" value="Genomic_DNA"/>
</dbReference>
<dbReference type="InterPro" id="IPR036388">
    <property type="entry name" value="WH-like_DNA-bd_sf"/>
</dbReference>
<feature type="domain" description="HTH marR-type" evidence="1">
    <location>
        <begin position="44"/>
        <end position="144"/>
    </location>
</feature>
<dbReference type="KEGG" id="flh:EJ997_12705"/>
<dbReference type="Proteomes" id="UP000280344">
    <property type="component" value="Chromosome"/>
</dbReference>
<organism evidence="2 3">
    <name type="scientific">Flaviflexus ciconiae</name>
    <dbReference type="NCBI Taxonomy" id="2496867"/>
    <lineage>
        <taxon>Bacteria</taxon>
        <taxon>Bacillati</taxon>
        <taxon>Actinomycetota</taxon>
        <taxon>Actinomycetes</taxon>
        <taxon>Actinomycetales</taxon>
        <taxon>Actinomycetaceae</taxon>
        <taxon>Flaviflexus</taxon>
    </lineage>
</organism>
<keyword evidence="3" id="KW-1185">Reference proteome</keyword>
<dbReference type="AlphaFoldDB" id="A0A3Q9G8H4"/>